<accession>A0A0A8YYI6</accession>
<dbReference type="EMBL" id="GBRH01270233">
    <property type="protein sequence ID" value="JAD27662.1"/>
    <property type="molecule type" value="Transcribed_RNA"/>
</dbReference>
<evidence type="ECO:0000256" key="1">
    <source>
        <dbReference type="SAM" id="MobiDB-lite"/>
    </source>
</evidence>
<evidence type="ECO:0000313" key="2">
    <source>
        <dbReference type="EMBL" id="JAD27662.1"/>
    </source>
</evidence>
<reference evidence="2" key="2">
    <citation type="journal article" date="2015" name="Data Brief">
        <title>Shoot transcriptome of the giant reed, Arundo donax.</title>
        <authorList>
            <person name="Barrero R.A."/>
            <person name="Guerrero F.D."/>
            <person name="Moolhuijzen P."/>
            <person name="Goolsby J.A."/>
            <person name="Tidwell J."/>
            <person name="Bellgard S.E."/>
            <person name="Bellgard M.I."/>
        </authorList>
    </citation>
    <scope>NUCLEOTIDE SEQUENCE</scope>
    <source>
        <tissue evidence="2">Shoot tissue taken approximately 20 cm above the soil surface</tissue>
    </source>
</reference>
<protein>
    <submittedName>
        <fullName evidence="2">Uncharacterized protein</fullName>
    </submittedName>
</protein>
<feature type="region of interest" description="Disordered" evidence="1">
    <location>
        <begin position="1"/>
        <end position="67"/>
    </location>
</feature>
<reference evidence="2" key="1">
    <citation type="submission" date="2014-09" db="EMBL/GenBank/DDBJ databases">
        <authorList>
            <person name="Magalhaes I.L.F."/>
            <person name="Oliveira U."/>
            <person name="Santos F.R."/>
            <person name="Vidigal T.H.D.A."/>
            <person name="Brescovit A.D."/>
            <person name="Santos A.J."/>
        </authorList>
    </citation>
    <scope>NUCLEOTIDE SEQUENCE</scope>
    <source>
        <tissue evidence="2">Shoot tissue taken approximately 20 cm above the soil surface</tissue>
    </source>
</reference>
<sequence>MGIDKRPEKWRHVAPFPTGHVHPEMEMDVTGLDTSITHAPKGSRFPSPSGLAKRNCPGLKRSVASHG</sequence>
<name>A0A0A8YYI6_ARUDO</name>
<dbReference type="AlphaFoldDB" id="A0A0A8YYI6"/>
<proteinExistence type="predicted"/>
<organism evidence="2">
    <name type="scientific">Arundo donax</name>
    <name type="common">Giant reed</name>
    <name type="synonym">Donax arundinaceus</name>
    <dbReference type="NCBI Taxonomy" id="35708"/>
    <lineage>
        <taxon>Eukaryota</taxon>
        <taxon>Viridiplantae</taxon>
        <taxon>Streptophyta</taxon>
        <taxon>Embryophyta</taxon>
        <taxon>Tracheophyta</taxon>
        <taxon>Spermatophyta</taxon>
        <taxon>Magnoliopsida</taxon>
        <taxon>Liliopsida</taxon>
        <taxon>Poales</taxon>
        <taxon>Poaceae</taxon>
        <taxon>PACMAD clade</taxon>
        <taxon>Arundinoideae</taxon>
        <taxon>Arundineae</taxon>
        <taxon>Arundo</taxon>
    </lineage>
</organism>
<feature type="compositionally biased region" description="Basic and acidic residues" evidence="1">
    <location>
        <begin position="1"/>
        <end position="11"/>
    </location>
</feature>